<dbReference type="EMBL" id="JAWXXV010000001">
    <property type="protein sequence ID" value="MDX5985435.1"/>
    <property type="molecule type" value="Genomic_DNA"/>
</dbReference>
<keyword evidence="2" id="KW-1185">Reference proteome</keyword>
<dbReference type="RefSeq" id="WP_154651363.1">
    <property type="nucleotide sequence ID" value="NZ_JAWXXV010000001.1"/>
</dbReference>
<organism evidence="1 2">
    <name type="scientific">Sphingomonas echinoides</name>
    <dbReference type="NCBI Taxonomy" id="59803"/>
    <lineage>
        <taxon>Bacteria</taxon>
        <taxon>Pseudomonadati</taxon>
        <taxon>Pseudomonadota</taxon>
        <taxon>Alphaproteobacteria</taxon>
        <taxon>Sphingomonadales</taxon>
        <taxon>Sphingomonadaceae</taxon>
        <taxon>Sphingomonas</taxon>
    </lineage>
</organism>
<accession>A0ABU4PP85</accession>
<name>A0ABU4PP85_9SPHN</name>
<proteinExistence type="predicted"/>
<dbReference type="Proteomes" id="UP001279660">
    <property type="component" value="Unassembled WGS sequence"/>
</dbReference>
<reference evidence="1 2" key="1">
    <citation type="submission" date="2023-11" db="EMBL/GenBank/DDBJ databases">
        <title>MicrobeMod: A computational toolkit for identifying prokaryotic methylation and restriction-modification with nanopore sequencing.</title>
        <authorList>
            <person name="Crits-Christoph A."/>
            <person name="Kang S.C."/>
            <person name="Lee H."/>
            <person name="Ostrov N."/>
        </authorList>
    </citation>
    <scope>NUCLEOTIDE SEQUENCE [LARGE SCALE GENOMIC DNA]</scope>
    <source>
        <strain evidence="1 2">ATCC 14820</strain>
    </source>
</reference>
<evidence type="ECO:0000313" key="2">
    <source>
        <dbReference type="Proteomes" id="UP001279660"/>
    </source>
</evidence>
<comment type="caution">
    <text evidence="1">The sequence shown here is derived from an EMBL/GenBank/DDBJ whole genome shotgun (WGS) entry which is preliminary data.</text>
</comment>
<evidence type="ECO:0000313" key="1">
    <source>
        <dbReference type="EMBL" id="MDX5985435.1"/>
    </source>
</evidence>
<protein>
    <submittedName>
        <fullName evidence="1">Uncharacterized protein</fullName>
    </submittedName>
</protein>
<sequence length="51" mass="5737">MQTPEQDRLITFDRKTATLTDYQIIRVVGTTIRNAKATCLTAAFHKPQTGN</sequence>
<gene>
    <name evidence="1" type="ORF">SIL82_14350</name>
</gene>